<reference evidence="1" key="1">
    <citation type="submission" date="2021-03" db="EMBL/GenBank/DDBJ databases">
        <authorList>
            <person name="Bekaert M."/>
        </authorList>
    </citation>
    <scope>NUCLEOTIDE SEQUENCE</scope>
</reference>
<sequence length="159" mass="18234">MKRDEMQTEVHRRAIQICEDSIRLCEKLIVIHKDYKLIDDRIKSLIMEVEDTLLDSEAFVTEADSFYLAEVLISNMMKMKFHVNLNTLIEHSNIGAKLKLKNDDLPALTRELVDESVLKVSTLSYAVHKIAATYVEISEKHLLDQMNALGGLAAFRSRE</sequence>
<dbReference type="EMBL" id="CAJPWZ010003049">
    <property type="protein sequence ID" value="CAG2250365.1"/>
    <property type="molecule type" value="Genomic_DNA"/>
</dbReference>
<keyword evidence="2" id="KW-1185">Reference proteome</keyword>
<gene>
    <name evidence="1" type="ORF">MEDL_62141</name>
</gene>
<dbReference type="Proteomes" id="UP000683360">
    <property type="component" value="Unassembled WGS sequence"/>
</dbReference>
<protein>
    <submittedName>
        <fullName evidence="1">Uncharacterized protein</fullName>
    </submittedName>
</protein>
<evidence type="ECO:0000313" key="1">
    <source>
        <dbReference type="EMBL" id="CAG2250365.1"/>
    </source>
</evidence>
<organism evidence="1 2">
    <name type="scientific">Mytilus edulis</name>
    <name type="common">Blue mussel</name>
    <dbReference type="NCBI Taxonomy" id="6550"/>
    <lineage>
        <taxon>Eukaryota</taxon>
        <taxon>Metazoa</taxon>
        <taxon>Spiralia</taxon>
        <taxon>Lophotrochozoa</taxon>
        <taxon>Mollusca</taxon>
        <taxon>Bivalvia</taxon>
        <taxon>Autobranchia</taxon>
        <taxon>Pteriomorphia</taxon>
        <taxon>Mytilida</taxon>
        <taxon>Mytiloidea</taxon>
        <taxon>Mytilidae</taxon>
        <taxon>Mytilinae</taxon>
        <taxon>Mytilus</taxon>
    </lineage>
</organism>
<proteinExistence type="predicted"/>
<accession>A0A8S3UZ41</accession>
<dbReference type="AlphaFoldDB" id="A0A8S3UZ41"/>
<name>A0A8S3UZ41_MYTED</name>
<comment type="caution">
    <text evidence="1">The sequence shown here is derived from an EMBL/GenBank/DDBJ whole genome shotgun (WGS) entry which is preliminary data.</text>
</comment>
<evidence type="ECO:0000313" key="2">
    <source>
        <dbReference type="Proteomes" id="UP000683360"/>
    </source>
</evidence>